<gene>
    <name evidence="2" type="ORF">HU200_003856</name>
</gene>
<dbReference type="GO" id="GO:0010608">
    <property type="term" value="P:post-transcriptional regulation of gene expression"/>
    <property type="evidence" value="ECO:0007669"/>
    <property type="project" value="TreeGrafter"/>
</dbReference>
<dbReference type="EMBL" id="JACEFO010000229">
    <property type="protein sequence ID" value="KAF8776165.1"/>
    <property type="molecule type" value="Genomic_DNA"/>
</dbReference>
<dbReference type="Proteomes" id="UP000636709">
    <property type="component" value="Unassembled WGS sequence"/>
</dbReference>
<dbReference type="OrthoDB" id="2017782at2759"/>
<dbReference type="InterPro" id="IPR011989">
    <property type="entry name" value="ARM-like"/>
</dbReference>
<organism evidence="2 3">
    <name type="scientific">Digitaria exilis</name>
    <dbReference type="NCBI Taxonomy" id="1010633"/>
    <lineage>
        <taxon>Eukaryota</taxon>
        <taxon>Viridiplantae</taxon>
        <taxon>Streptophyta</taxon>
        <taxon>Embryophyta</taxon>
        <taxon>Tracheophyta</taxon>
        <taxon>Spermatophyta</taxon>
        <taxon>Magnoliopsida</taxon>
        <taxon>Liliopsida</taxon>
        <taxon>Poales</taxon>
        <taxon>Poaceae</taxon>
        <taxon>PACMAD clade</taxon>
        <taxon>Panicoideae</taxon>
        <taxon>Panicodae</taxon>
        <taxon>Paniceae</taxon>
        <taxon>Anthephorinae</taxon>
        <taxon>Digitaria</taxon>
    </lineage>
</organism>
<dbReference type="SUPFAM" id="SSF48371">
    <property type="entry name" value="ARM repeat"/>
    <property type="match status" value="1"/>
</dbReference>
<evidence type="ECO:0000313" key="3">
    <source>
        <dbReference type="Proteomes" id="UP000636709"/>
    </source>
</evidence>
<dbReference type="GO" id="GO:0003729">
    <property type="term" value="F:mRNA binding"/>
    <property type="evidence" value="ECO:0007669"/>
    <property type="project" value="TreeGrafter"/>
</dbReference>
<dbReference type="AlphaFoldDB" id="A0A835FUK6"/>
<proteinExistence type="predicted"/>
<sequence length="713" mass="77179">MKRAHSAQRPAYPSFRKPQRNSIPTTATKLVASTAMEPTKQGGDGPFDLNASNDPARLRDGSSSPQPPPSSLVEQTMPPPPPNPPQLLQQQPYPRPSVPNFTEHSYFALPAFFPRAALPSHTFVNPEPPFANQLAPSSHQSTPNSSANGHHPDAVADYSLWAPNPNASLDPYASHLASMSRSGDNVPQPDAASAFSMGVPNASLDPYAPPWTSMTSSSGNVPQPGVSADFSLLGFNASFDPYAFASPPAHLTESHRLWSFSQAIHDLPHGAFRTNLLNAPAHPALLTYRRISARVASMLDQGDQDMCVWVIHAVSRDVHRVMGGELASAVFLALLRAVARAPLPPHHPGIRAVGEEQSQELRIIVEAAASRRNRSLMSVANSAAGYVLGPFASLLLPKLVRNSKNNALRELFGAVAKNDGLCRRLFNCLVDEWIMGQRNGPELLQYLFTQLKYVYCSIFINRLALPRFADMVTSKFGWRCMLLCLQNAMSDAKQTEFLALKEAILRDTVGMAKSRYGNRFLQEILKGGYDILIKNPIRERVEQDLQELSTHPLGSNVVEACYVPDPEEPDLFLVQRGLDAFLGLTETQLVQLVPDSSASRVLCNLLGISKDIEVRTYSPVSYHANARAGPSIVSSLFDLCRTLRAAPFGVGEVDEIGTADREGAGGGGPGQSLRAAGDGGRSGGVVQAATTLAARLFSSFATVRATLERNSEL</sequence>
<dbReference type="PANTHER" id="PTHR12537:SF133">
    <property type="entry name" value="OS03G0193150 PROTEIN"/>
    <property type="match status" value="1"/>
</dbReference>
<feature type="region of interest" description="Disordered" evidence="1">
    <location>
        <begin position="1"/>
        <end position="99"/>
    </location>
</feature>
<accession>A0A835FUK6</accession>
<reference evidence="2" key="1">
    <citation type="submission" date="2020-07" db="EMBL/GenBank/DDBJ databases">
        <title>Genome sequence and genetic diversity analysis of an under-domesticated orphan crop, white fonio (Digitaria exilis).</title>
        <authorList>
            <person name="Bennetzen J.L."/>
            <person name="Chen S."/>
            <person name="Ma X."/>
            <person name="Wang X."/>
            <person name="Yssel A.E.J."/>
            <person name="Chaluvadi S.R."/>
            <person name="Johnson M."/>
            <person name="Gangashetty P."/>
            <person name="Hamidou F."/>
            <person name="Sanogo M.D."/>
            <person name="Zwaenepoel A."/>
            <person name="Wallace J."/>
            <person name="Van De Peer Y."/>
            <person name="Van Deynze A."/>
        </authorList>
    </citation>
    <scope>NUCLEOTIDE SEQUENCE</scope>
    <source>
        <tissue evidence="2">Leaves</tissue>
    </source>
</reference>
<dbReference type="Gene3D" id="1.25.10.10">
    <property type="entry name" value="Leucine-rich Repeat Variant"/>
    <property type="match status" value="1"/>
</dbReference>
<feature type="compositionally biased region" description="Polar residues" evidence="1">
    <location>
        <begin position="134"/>
        <end position="148"/>
    </location>
</feature>
<feature type="region of interest" description="Disordered" evidence="1">
    <location>
        <begin position="659"/>
        <end position="680"/>
    </location>
</feature>
<dbReference type="GO" id="GO:0005737">
    <property type="term" value="C:cytoplasm"/>
    <property type="evidence" value="ECO:0007669"/>
    <property type="project" value="TreeGrafter"/>
</dbReference>
<evidence type="ECO:0000256" key="1">
    <source>
        <dbReference type="SAM" id="MobiDB-lite"/>
    </source>
</evidence>
<protein>
    <submittedName>
        <fullName evidence="2">Uncharacterized protein</fullName>
    </submittedName>
</protein>
<keyword evidence="3" id="KW-1185">Reference proteome</keyword>
<feature type="region of interest" description="Disordered" evidence="1">
    <location>
        <begin position="127"/>
        <end position="151"/>
    </location>
</feature>
<evidence type="ECO:0000313" key="2">
    <source>
        <dbReference type="EMBL" id="KAF8776165.1"/>
    </source>
</evidence>
<comment type="caution">
    <text evidence="2">The sequence shown here is derived from an EMBL/GenBank/DDBJ whole genome shotgun (WGS) entry which is preliminary data.</text>
</comment>
<dbReference type="PANTHER" id="PTHR12537">
    <property type="entry name" value="RNA BINDING PROTEIN PUMILIO-RELATED"/>
    <property type="match status" value="1"/>
</dbReference>
<name>A0A835FUK6_9POAL</name>
<dbReference type="InterPro" id="IPR016024">
    <property type="entry name" value="ARM-type_fold"/>
</dbReference>